<dbReference type="InterPro" id="IPR010737">
    <property type="entry name" value="4-carb_acid_sugar_kinase_N"/>
</dbReference>
<comment type="caution">
    <text evidence="9">The sequence shown here is derived from an EMBL/GenBank/DDBJ whole genome shotgun (WGS) entry which is preliminary data.</text>
</comment>
<evidence type="ECO:0000256" key="2">
    <source>
        <dbReference type="ARBA" id="ARBA00022679"/>
    </source>
</evidence>
<protein>
    <submittedName>
        <fullName evidence="9">YgbK domain protein</fullName>
    </submittedName>
</protein>
<keyword evidence="2" id="KW-0808">Transferase</keyword>
<keyword evidence="5" id="KW-0067">ATP-binding</keyword>
<dbReference type="Gene3D" id="3.40.980.20">
    <property type="entry name" value="Four-carbon acid sugar kinase, nucleotide binding domain"/>
    <property type="match status" value="1"/>
</dbReference>
<evidence type="ECO:0000259" key="8">
    <source>
        <dbReference type="Pfam" id="PF17042"/>
    </source>
</evidence>
<evidence type="ECO:0000256" key="5">
    <source>
        <dbReference type="ARBA" id="ARBA00022840"/>
    </source>
</evidence>
<accession>A0ABP2YMU3</accession>
<dbReference type="Proteomes" id="UP000016646">
    <property type="component" value="Unassembled WGS sequence"/>
</dbReference>
<keyword evidence="10" id="KW-1185">Reference proteome</keyword>
<dbReference type="Gene3D" id="3.40.50.10840">
    <property type="entry name" value="Putative sugar-binding, N-terminal domain"/>
    <property type="match status" value="1"/>
</dbReference>
<evidence type="ECO:0000256" key="3">
    <source>
        <dbReference type="ARBA" id="ARBA00022741"/>
    </source>
</evidence>
<dbReference type="Pfam" id="PF07005">
    <property type="entry name" value="SBD_N"/>
    <property type="match status" value="1"/>
</dbReference>
<proteinExistence type="inferred from homology"/>
<dbReference type="RefSeq" id="WP_021495499.1">
    <property type="nucleotide sequence ID" value="NZ_AVQI01000022.1"/>
</dbReference>
<dbReference type="InterPro" id="IPR037051">
    <property type="entry name" value="4-carb_acid_sugar_kinase_N_sf"/>
</dbReference>
<comment type="similarity">
    <text evidence="1">Belongs to the four-carbon acid sugar kinase family.</text>
</comment>
<dbReference type="InterPro" id="IPR042213">
    <property type="entry name" value="NBD_C_sf"/>
</dbReference>
<feature type="domain" description="Four-carbon acid sugar kinase nucleotide binding" evidence="8">
    <location>
        <begin position="247"/>
        <end position="419"/>
    </location>
</feature>
<dbReference type="SUPFAM" id="SSF142764">
    <property type="entry name" value="YgbK-like"/>
    <property type="match status" value="1"/>
</dbReference>
<name>A0ABP2YMU3_TRESO</name>
<evidence type="ECO:0000256" key="4">
    <source>
        <dbReference type="ARBA" id="ARBA00022777"/>
    </source>
</evidence>
<evidence type="ECO:0000313" key="9">
    <source>
        <dbReference type="EMBL" id="ERK04394.1"/>
    </source>
</evidence>
<evidence type="ECO:0000256" key="1">
    <source>
        <dbReference type="ARBA" id="ARBA00005715"/>
    </source>
</evidence>
<dbReference type="Pfam" id="PF17042">
    <property type="entry name" value="NBD_C"/>
    <property type="match status" value="1"/>
</dbReference>
<evidence type="ECO:0000259" key="7">
    <source>
        <dbReference type="Pfam" id="PF07005"/>
    </source>
</evidence>
<dbReference type="EMBL" id="AVQI01000022">
    <property type="protein sequence ID" value="ERK04394.1"/>
    <property type="molecule type" value="Genomic_DNA"/>
</dbReference>
<dbReference type="InterPro" id="IPR031475">
    <property type="entry name" value="NBD_C"/>
</dbReference>
<keyword evidence="3" id="KW-0547">Nucleotide-binding</keyword>
<feature type="domain" description="Four-carbon acid sugar kinase N-terminal" evidence="7">
    <location>
        <begin position="5"/>
        <end position="230"/>
    </location>
</feature>
<reference evidence="9 10" key="1">
    <citation type="submission" date="2013-08" db="EMBL/GenBank/DDBJ databases">
        <authorList>
            <person name="Durkin A.S."/>
            <person name="Haft D.R."/>
            <person name="McCorrison J."/>
            <person name="Torralba M."/>
            <person name="Gillis M."/>
            <person name="Haft D.H."/>
            <person name="Methe B."/>
            <person name="Sutton G."/>
            <person name="Nelson K.E."/>
        </authorList>
    </citation>
    <scope>NUCLEOTIDE SEQUENCE [LARGE SCALE GENOMIC DNA]</scope>
    <source>
        <strain evidence="9 10">ATCC 35536</strain>
    </source>
</reference>
<keyword evidence="6" id="KW-0119">Carbohydrate metabolism</keyword>
<evidence type="ECO:0000256" key="6">
    <source>
        <dbReference type="ARBA" id="ARBA00023277"/>
    </source>
</evidence>
<evidence type="ECO:0000313" key="10">
    <source>
        <dbReference type="Proteomes" id="UP000016646"/>
    </source>
</evidence>
<organism evidence="9 10">
    <name type="scientific">Treponema socranskii subsp. socranskii VPI DR56BR1116 = ATCC 35536</name>
    <dbReference type="NCBI Taxonomy" id="1125725"/>
    <lineage>
        <taxon>Bacteria</taxon>
        <taxon>Pseudomonadati</taxon>
        <taxon>Spirochaetota</taxon>
        <taxon>Spirochaetia</taxon>
        <taxon>Spirochaetales</taxon>
        <taxon>Treponemataceae</taxon>
        <taxon>Treponema</taxon>
    </lineage>
</organism>
<gene>
    <name evidence="9" type="ORF">HMPREF0860_1737</name>
</gene>
<keyword evidence="4" id="KW-0418">Kinase</keyword>
<sequence length="431" mass="46732">MPQCLIIADDLTGANATGVLLHKAGYSAYTVLELDGAQGIQSECDCILFPTNSRSRTSEEAYRRVFEATKKLKSADTKVYAKRIDSTLRGNLGRETDAMLDALGENCTALVVPSFPSSGRIVCGGYMLVNSVPLHKTSAAVDPKTPIDTSRVEDIFRKQSKYPVASVDLGELRKGKTYVAGRITALAKEGIRTILFDCITDDDLELIAEAGIASDIPFISVGPGPFTAALVKSTVVPRTKNEDGSVLLVIGSVNAVAKTQIDEVLPSRDIFVSLVKIEELIKSDESRQAEIRRNIEAIAAAAREFRIYALIGEGIDPDKRVDFKKYEKRTNRTSGELSDIVNSSFAAMTAEILRRQNDIKALYTSGCDITLAVYDALRVSSIKLHTEVLPLTAYGELCGGDFDGLKVITKGGMAGDKYALKDCIAYLNTHI</sequence>